<proteinExistence type="predicted"/>
<reference evidence="1" key="1">
    <citation type="submission" date="2019-11" db="EMBL/GenBank/DDBJ databases">
        <authorList>
            <person name="Feng L."/>
        </authorList>
    </citation>
    <scope>NUCLEOTIDE SEQUENCE</scope>
    <source>
        <strain evidence="1">CnexileLFYP112</strain>
    </source>
</reference>
<accession>A0A6N2UK06</accession>
<evidence type="ECO:0000313" key="1">
    <source>
        <dbReference type="EMBL" id="VYT16651.1"/>
    </source>
</evidence>
<name>A0A6N2UK06_9FIRM</name>
<sequence length="41" mass="4840">MKNRKNRQNKKVKYNLKTNSGRVQLVSHAGINRRIHCLTAY</sequence>
<organism evidence="1">
    <name type="scientific">[Clostridium] nexile</name>
    <dbReference type="NCBI Taxonomy" id="29361"/>
    <lineage>
        <taxon>Bacteria</taxon>
        <taxon>Bacillati</taxon>
        <taxon>Bacillota</taxon>
        <taxon>Clostridia</taxon>
        <taxon>Lachnospirales</taxon>
        <taxon>Lachnospiraceae</taxon>
        <taxon>Tyzzerella</taxon>
    </lineage>
</organism>
<dbReference type="AlphaFoldDB" id="A0A6N2UK06"/>
<dbReference type="EMBL" id="CACRTG010000018">
    <property type="protein sequence ID" value="VYT16651.1"/>
    <property type="molecule type" value="Genomic_DNA"/>
</dbReference>
<protein>
    <submittedName>
        <fullName evidence="1">Uncharacterized protein</fullName>
    </submittedName>
</protein>
<gene>
    <name evidence="1" type="ORF">CNLFYP112_02069</name>
</gene>